<keyword evidence="2" id="KW-1185">Reference proteome</keyword>
<dbReference type="Gene3D" id="1.10.510.10">
    <property type="entry name" value="Transferase(Phosphotransferase) domain 1"/>
    <property type="match status" value="1"/>
</dbReference>
<evidence type="ECO:0000313" key="1">
    <source>
        <dbReference type="EMBL" id="CAG8734411.1"/>
    </source>
</evidence>
<protein>
    <submittedName>
        <fullName evidence="1">36107_t:CDS:1</fullName>
    </submittedName>
</protein>
<comment type="caution">
    <text evidence="1">The sequence shown here is derived from an EMBL/GenBank/DDBJ whole genome shotgun (WGS) entry which is preliminary data.</text>
</comment>
<name>A0ABN7V5P7_GIGMA</name>
<gene>
    <name evidence="1" type="ORF">GMARGA_LOCUS14707</name>
</gene>
<organism evidence="1 2">
    <name type="scientific">Gigaspora margarita</name>
    <dbReference type="NCBI Taxonomy" id="4874"/>
    <lineage>
        <taxon>Eukaryota</taxon>
        <taxon>Fungi</taxon>
        <taxon>Fungi incertae sedis</taxon>
        <taxon>Mucoromycota</taxon>
        <taxon>Glomeromycotina</taxon>
        <taxon>Glomeromycetes</taxon>
        <taxon>Diversisporales</taxon>
        <taxon>Gigasporaceae</taxon>
        <taxon>Gigaspora</taxon>
    </lineage>
</organism>
<dbReference type="InterPro" id="IPR011009">
    <property type="entry name" value="Kinase-like_dom_sf"/>
</dbReference>
<proteinExistence type="predicted"/>
<sequence>CEIVSAHPAYQGISHDIELQRAIVYKGKRPIIQTHVPKLVVELINKCLNAEPDERPTSKEVYQTTNIWYNEILNNKQTTLVAQVKKVDEMIVNNLDSKLPRPEKFMSVNYSLI</sequence>
<reference evidence="1 2" key="1">
    <citation type="submission" date="2021-06" db="EMBL/GenBank/DDBJ databases">
        <authorList>
            <person name="Kallberg Y."/>
            <person name="Tangrot J."/>
            <person name="Rosling A."/>
        </authorList>
    </citation>
    <scope>NUCLEOTIDE SEQUENCE [LARGE SCALE GENOMIC DNA]</scope>
    <source>
        <strain evidence="1 2">120-4 pot B 10/14</strain>
    </source>
</reference>
<dbReference type="SUPFAM" id="SSF56112">
    <property type="entry name" value="Protein kinase-like (PK-like)"/>
    <property type="match status" value="1"/>
</dbReference>
<accession>A0ABN7V5P7</accession>
<dbReference type="EMBL" id="CAJVQB010009858">
    <property type="protein sequence ID" value="CAG8734411.1"/>
    <property type="molecule type" value="Genomic_DNA"/>
</dbReference>
<feature type="non-terminal residue" evidence="1">
    <location>
        <position position="1"/>
    </location>
</feature>
<dbReference type="Proteomes" id="UP000789901">
    <property type="component" value="Unassembled WGS sequence"/>
</dbReference>
<evidence type="ECO:0000313" key="2">
    <source>
        <dbReference type="Proteomes" id="UP000789901"/>
    </source>
</evidence>